<proteinExistence type="predicted"/>
<sequence>MTYQESTDFTSKWKAVVIKDVIERDLLSPSAMNYGGLSPSVESTQDPSEVAVLSWRWDIYFLFLDVTAIEQAVDSSKMIAQVLDFSRPYKTIPVIAAYDSNDDFTKTMRRPWIAHEVHAFETNPHSVTYVSHSGQGDGDFGFLHMVSRMHGSVYTCSILGVLLGAFQMHSISDLKFLLPAFSNALEISYNLMSRNDYLLTAAILCPQSDCANGYNNITELLYNDYRFRRNHEVPSSSWTYHHIFLSDVKVAKWRYKYNDYINTEKAYFEIEPRAEQTIMQFLGLTMPKDTDATAEDGKENQDG</sequence>
<gene>
    <name evidence="1" type="ORF">BN851_0078630</name>
</gene>
<dbReference type="AlphaFoldDB" id="A0A096PF62"/>
<name>A0A096PF62_9HYPO</name>
<protein>
    <submittedName>
        <fullName evidence="1">WGS project CBMG000000000 data, contig CS5907-c001536</fullName>
    </submittedName>
</protein>
<comment type="caution">
    <text evidence="1">The sequence shown here is derived from an EMBL/GenBank/DDBJ whole genome shotgun (WGS) entry which is preliminary data.</text>
</comment>
<dbReference type="EMBL" id="CBMG010001532">
    <property type="protein sequence ID" value="CEG03622.1"/>
    <property type="molecule type" value="Genomic_DNA"/>
</dbReference>
<evidence type="ECO:0000313" key="1">
    <source>
        <dbReference type="EMBL" id="CEG03622.1"/>
    </source>
</evidence>
<organism evidence="1">
    <name type="scientific">Fusarium acuminatum CS5907</name>
    <dbReference type="NCBI Taxonomy" id="1318461"/>
    <lineage>
        <taxon>Eukaryota</taxon>
        <taxon>Fungi</taxon>
        <taxon>Dikarya</taxon>
        <taxon>Ascomycota</taxon>
        <taxon>Pezizomycotina</taxon>
        <taxon>Sordariomycetes</taxon>
        <taxon>Hypocreomycetidae</taxon>
        <taxon>Hypocreales</taxon>
        <taxon>Nectriaceae</taxon>
        <taxon>Fusarium</taxon>
        <taxon>Fusarium tricinctum species complex</taxon>
    </lineage>
</organism>
<accession>A0A096PF62</accession>
<reference evidence="1" key="1">
    <citation type="submission" date="2013-05" db="EMBL/GenBank/DDBJ databases">
        <title>Draft genome sequences of six wheat associated Fusarium spp. isolates.</title>
        <authorList>
            <person name="Moolhuijzen P.M."/>
            <person name="Manners J.M."/>
            <person name="Wilcox S."/>
            <person name="Bellgard M.I."/>
            <person name="Gardiner D.M."/>
        </authorList>
    </citation>
    <scope>NUCLEOTIDE SEQUENCE</scope>
    <source>
        <strain evidence="1">CS5907</strain>
        <strain evidence="1">CS5907</strain>
    </source>
</reference>